<feature type="domain" description="N-acetylmuramoyl-L-alanine amidase" evidence="6">
    <location>
        <begin position="11"/>
        <end position="131"/>
    </location>
</feature>
<evidence type="ECO:0000259" key="6">
    <source>
        <dbReference type="SMART" id="SM00644"/>
    </source>
</evidence>
<reference evidence="7 8" key="1">
    <citation type="submission" date="2024-09" db="EMBL/GenBank/DDBJ databases">
        <authorList>
            <person name="Sun Q."/>
            <person name="Mori K."/>
        </authorList>
    </citation>
    <scope>NUCLEOTIDE SEQUENCE [LARGE SCALE GENOMIC DNA]</scope>
    <source>
        <strain evidence="7 8">CICC 10874</strain>
    </source>
</reference>
<proteinExistence type="predicted"/>
<evidence type="ECO:0000256" key="5">
    <source>
        <dbReference type="SAM" id="MobiDB-lite"/>
    </source>
</evidence>
<dbReference type="CDD" id="cd06583">
    <property type="entry name" value="PGRP"/>
    <property type="match status" value="1"/>
</dbReference>
<name>A0ABV6R9A9_9MICO</name>
<gene>
    <name evidence="7" type="ORF">ACFFF6_06290</name>
</gene>
<evidence type="ECO:0000256" key="2">
    <source>
        <dbReference type="ARBA" id="ARBA00011901"/>
    </source>
</evidence>
<evidence type="ECO:0000256" key="1">
    <source>
        <dbReference type="ARBA" id="ARBA00001561"/>
    </source>
</evidence>
<keyword evidence="8" id="KW-1185">Reference proteome</keyword>
<accession>A0ABV6R9A9</accession>
<dbReference type="SUPFAM" id="SSF55846">
    <property type="entry name" value="N-acetylmuramoyl-L-alanine amidase-like"/>
    <property type="match status" value="1"/>
</dbReference>
<dbReference type="EMBL" id="JBHLSV010000005">
    <property type="protein sequence ID" value="MFC0673562.1"/>
    <property type="molecule type" value="Genomic_DNA"/>
</dbReference>
<comment type="caution">
    <text evidence="7">The sequence shown here is derived from an EMBL/GenBank/DDBJ whole genome shotgun (WGS) entry which is preliminary data.</text>
</comment>
<feature type="region of interest" description="Disordered" evidence="5">
    <location>
        <begin position="146"/>
        <end position="167"/>
    </location>
</feature>
<keyword evidence="4" id="KW-0961">Cell wall biogenesis/degradation</keyword>
<dbReference type="InterPro" id="IPR051206">
    <property type="entry name" value="NAMLAA_amidase_2"/>
</dbReference>
<dbReference type="Proteomes" id="UP001589793">
    <property type="component" value="Unassembled WGS sequence"/>
</dbReference>
<evidence type="ECO:0000256" key="3">
    <source>
        <dbReference type="ARBA" id="ARBA00022801"/>
    </source>
</evidence>
<dbReference type="Pfam" id="PF01510">
    <property type="entry name" value="Amidase_2"/>
    <property type="match status" value="1"/>
</dbReference>
<dbReference type="InterPro" id="IPR036505">
    <property type="entry name" value="Amidase/PGRP_sf"/>
</dbReference>
<protein>
    <recommendedName>
        <fullName evidence="2">N-acetylmuramoyl-L-alanine amidase</fullName>
        <ecNumber evidence="2">3.5.1.28</ecNumber>
    </recommendedName>
</protein>
<dbReference type="SMART" id="SM00644">
    <property type="entry name" value="Ami_2"/>
    <property type="match status" value="1"/>
</dbReference>
<comment type="catalytic activity">
    <reaction evidence="1">
        <text>Hydrolyzes the link between N-acetylmuramoyl residues and L-amino acid residues in certain cell-wall glycopeptides.</text>
        <dbReference type="EC" id="3.5.1.28"/>
    </reaction>
</comment>
<keyword evidence="3" id="KW-0378">Hydrolase</keyword>
<dbReference type="PANTHER" id="PTHR30417">
    <property type="entry name" value="N-ACETYLMURAMOYL-L-ALANINE AMIDASE AMID"/>
    <property type="match status" value="1"/>
</dbReference>
<dbReference type="PANTHER" id="PTHR30417:SF1">
    <property type="entry name" value="N-ACETYLMURAMOYL-L-ALANINE AMIDASE AMID"/>
    <property type="match status" value="1"/>
</dbReference>
<dbReference type="Gene3D" id="3.40.80.10">
    <property type="entry name" value="Peptidoglycan recognition protein-like"/>
    <property type="match status" value="1"/>
</dbReference>
<feature type="region of interest" description="Disordered" evidence="5">
    <location>
        <begin position="1"/>
        <end position="20"/>
    </location>
</feature>
<sequence length="299" mass="32035">MALAIDTSKTSPNRSRSKLRPQGIVIHHWDDPRKHPTFGGVVSWFMNSRAKVSAHYVVESGRVARMVPEDQRAWHAKGGNSKYLGIECNPRQSDADYETIGALVADIWRRHGVLPLIRHRAVKGSSTDCPGTYDLARIEAIARRHLGGGSGTSAPGGSAVKPSGGKVAVDDRYGRETHSEVQRRLGQPVDGRLGKGDLAALCRYLGLPVYTEISDQPRTAAQIGNAIVPAIWDYDPAHTGPRSKIVRHLEAVAGATVDRGGWGPGLTGAIQRSLNADSKFLTAGGRPAALARIKAAGLL</sequence>
<dbReference type="EC" id="3.5.1.28" evidence="2"/>
<dbReference type="RefSeq" id="WP_376979219.1">
    <property type="nucleotide sequence ID" value="NZ_JBHLSV010000005.1"/>
</dbReference>
<evidence type="ECO:0000256" key="4">
    <source>
        <dbReference type="ARBA" id="ARBA00023316"/>
    </source>
</evidence>
<organism evidence="7 8">
    <name type="scientific">Brachybacterium hainanense</name>
    <dbReference type="NCBI Taxonomy" id="1541174"/>
    <lineage>
        <taxon>Bacteria</taxon>
        <taxon>Bacillati</taxon>
        <taxon>Actinomycetota</taxon>
        <taxon>Actinomycetes</taxon>
        <taxon>Micrococcales</taxon>
        <taxon>Dermabacteraceae</taxon>
        <taxon>Brachybacterium</taxon>
    </lineage>
</organism>
<evidence type="ECO:0000313" key="8">
    <source>
        <dbReference type="Proteomes" id="UP001589793"/>
    </source>
</evidence>
<dbReference type="InterPro" id="IPR002502">
    <property type="entry name" value="Amidase_domain"/>
</dbReference>
<evidence type="ECO:0000313" key="7">
    <source>
        <dbReference type="EMBL" id="MFC0673562.1"/>
    </source>
</evidence>